<dbReference type="InterPro" id="IPR015943">
    <property type="entry name" value="WD40/YVTN_repeat-like_dom_sf"/>
</dbReference>
<comment type="similarity">
    <text evidence="4">Belongs to the WD repeat ELP2 family.</text>
</comment>
<sequence>MSDERAVSTAYIAAATNRFPHASDVSGSLIAYGTSTLVALWDSAWKMALKISAHGKAVSALAVHGDLLVTGASDSLVKIWQISSQDDSAIRADISLIVIVIVQIYEKQAIVLKKKFPLTVAMSQLPSSQGKLTIVHIALMLAIGGTDRSVQVWTRSEGEFVSSLSLAGHEDWVKSLVFYQPEDPSCPLVLASGSQDATIRLWNIEPFVRKQTPVSASSGSDSLSDDLLDVFEASIGELDESEEGGRQISLKRHILTVKTSAGSQQLFTVMFDALLVGHEAGITSLSWRPRSAAYPEPTLLSTSTDSSIILWSPSTVLGSSHHGTTSLWINSQRFGDVGGQRLGGFVGGLWAHGSSEDWTEVGAITGHSAPVRGLAWSPNGEYLASTSLDQTMRIHGETSIGEDKPSKSWHEISRPQVHGYDLISIAFVDALHFVSIADEKVARVFEAPQEFVDIVRNLNVANLHEATERPRAATVPPLGLSNKAVGLSNRRPFEGDLAAFTLWPEIEKVFGHGYESIALAVSTNKTLAATACKATSPEHAVVRLYDTAKWQPFGEPLAGHQLTVTSIAFSPDDRYVLSVSRDRSWRLFERREDGFVPVAADKSHMRIIWDCAWAHENDIFATASRDKTVKIWQLKSIGASKWIPEVTLKCPEASTAVAFAPADVDQRRRLAIGLESGEILIYSSAVSTPSEWREDIRIPTHIAHVGQIHRVAWRPQISQAVRQLASCSEDGTLKVLDVQI</sequence>
<evidence type="ECO:0000256" key="6">
    <source>
        <dbReference type="ARBA" id="ARBA00022490"/>
    </source>
</evidence>
<keyword evidence="10" id="KW-0539">Nucleus</keyword>
<dbReference type="GO" id="GO:0033588">
    <property type="term" value="C:elongator holoenzyme complex"/>
    <property type="evidence" value="ECO:0007669"/>
    <property type="project" value="InterPro"/>
</dbReference>
<evidence type="ECO:0000256" key="11">
    <source>
        <dbReference type="PROSITE-ProRule" id="PRU00221"/>
    </source>
</evidence>
<dbReference type="InterPro" id="IPR019775">
    <property type="entry name" value="WD40_repeat_CS"/>
</dbReference>
<feature type="repeat" description="WD" evidence="11">
    <location>
        <begin position="51"/>
        <end position="90"/>
    </location>
</feature>
<evidence type="ECO:0000256" key="9">
    <source>
        <dbReference type="ARBA" id="ARBA00022737"/>
    </source>
</evidence>
<proteinExistence type="inferred from homology"/>
<evidence type="ECO:0000256" key="10">
    <source>
        <dbReference type="ARBA" id="ARBA00023242"/>
    </source>
</evidence>
<feature type="repeat" description="WD" evidence="11">
    <location>
        <begin position="557"/>
        <end position="589"/>
    </location>
</feature>
<dbReference type="STRING" id="745531.A0A0C3SFY1"/>
<keyword evidence="9" id="KW-0677">Repeat</keyword>
<gene>
    <name evidence="12" type="ORF">PHLGIDRAFT_61192</name>
</gene>
<evidence type="ECO:0000256" key="4">
    <source>
        <dbReference type="ARBA" id="ARBA00005881"/>
    </source>
</evidence>
<evidence type="ECO:0000256" key="3">
    <source>
        <dbReference type="ARBA" id="ARBA00005043"/>
    </source>
</evidence>
<evidence type="ECO:0000313" key="13">
    <source>
        <dbReference type="Proteomes" id="UP000053257"/>
    </source>
</evidence>
<dbReference type="PROSITE" id="PS50082">
    <property type="entry name" value="WD_REPEATS_2"/>
    <property type="match status" value="6"/>
</dbReference>
<dbReference type="GO" id="GO:0005634">
    <property type="term" value="C:nucleus"/>
    <property type="evidence" value="ECO:0007669"/>
    <property type="project" value="UniProtKB-SubCell"/>
</dbReference>
<feature type="repeat" description="WD" evidence="11">
    <location>
        <begin position="601"/>
        <end position="636"/>
    </location>
</feature>
<feature type="repeat" description="WD" evidence="11">
    <location>
        <begin position="166"/>
        <end position="205"/>
    </location>
</feature>
<feature type="repeat" description="WD" evidence="11">
    <location>
        <begin position="364"/>
        <end position="394"/>
    </location>
</feature>
<dbReference type="InterPro" id="IPR020472">
    <property type="entry name" value="WD40_PAC1"/>
</dbReference>
<dbReference type="OrthoDB" id="27911at2759"/>
<dbReference type="PROSITE" id="PS50294">
    <property type="entry name" value="WD_REPEATS_REGION"/>
    <property type="match status" value="5"/>
</dbReference>
<comment type="pathway">
    <text evidence="3">tRNA modification; 5-methoxycarbonylmethyl-2-thiouridine-tRNA biosynthesis.</text>
</comment>
<dbReference type="InterPro" id="IPR001680">
    <property type="entry name" value="WD40_rpt"/>
</dbReference>
<evidence type="ECO:0000313" key="12">
    <source>
        <dbReference type="EMBL" id="KIP12875.1"/>
    </source>
</evidence>
<dbReference type="InterPro" id="IPR037289">
    <property type="entry name" value="Elp2"/>
</dbReference>
<evidence type="ECO:0000256" key="5">
    <source>
        <dbReference type="ARBA" id="ARBA00020267"/>
    </source>
</evidence>
<keyword evidence="8" id="KW-0819">tRNA processing</keyword>
<dbReference type="Pfam" id="PF00400">
    <property type="entry name" value="WD40"/>
    <property type="match status" value="6"/>
</dbReference>
<keyword evidence="6" id="KW-0963">Cytoplasm</keyword>
<protein>
    <recommendedName>
        <fullName evidence="5">Elongator complex protein 2</fullName>
    </recommendedName>
</protein>
<evidence type="ECO:0000256" key="1">
    <source>
        <dbReference type="ARBA" id="ARBA00004123"/>
    </source>
</evidence>
<evidence type="ECO:0000256" key="2">
    <source>
        <dbReference type="ARBA" id="ARBA00004496"/>
    </source>
</evidence>
<dbReference type="PANTHER" id="PTHR44111">
    <property type="entry name" value="ELONGATOR COMPLEX PROTEIN 2"/>
    <property type="match status" value="1"/>
</dbReference>
<evidence type="ECO:0000256" key="7">
    <source>
        <dbReference type="ARBA" id="ARBA00022574"/>
    </source>
</evidence>
<accession>A0A0C3SFY1</accession>
<evidence type="ECO:0000256" key="8">
    <source>
        <dbReference type="ARBA" id="ARBA00022694"/>
    </source>
</evidence>
<dbReference type="GO" id="GO:0002098">
    <property type="term" value="P:tRNA wobble uridine modification"/>
    <property type="evidence" value="ECO:0007669"/>
    <property type="project" value="InterPro"/>
</dbReference>
<keyword evidence="13" id="KW-1185">Reference proteome</keyword>
<dbReference type="GO" id="GO:0005737">
    <property type="term" value="C:cytoplasm"/>
    <property type="evidence" value="ECO:0007669"/>
    <property type="project" value="UniProtKB-SubCell"/>
</dbReference>
<organism evidence="12 13">
    <name type="scientific">Phlebiopsis gigantea (strain 11061_1 CR5-6)</name>
    <name type="common">White-rot fungus</name>
    <name type="synonym">Peniophora gigantea</name>
    <dbReference type="NCBI Taxonomy" id="745531"/>
    <lineage>
        <taxon>Eukaryota</taxon>
        <taxon>Fungi</taxon>
        <taxon>Dikarya</taxon>
        <taxon>Basidiomycota</taxon>
        <taxon>Agaricomycotina</taxon>
        <taxon>Agaricomycetes</taxon>
        <taxon>Polyporales</taxon>
        <taxon>Phanerochaetaceae</taxon>
        <taxon>Phlebiopsis</taxon>
    </lineage>
</organism>
<dbReference type="PANTHER" id="PTHR44111:SF1">
    <property type="entry name" value="ELONGATOR COMPLEX PROTEIN 2"/>
    <property type="match status" value="1"/>
</dbReference>
<dbReference type="EMBL" id="KN840438">
    <property type="protein sequence ID" value="KIP12875.1"/>
    <property type="molecule type" value="Genomic_DNA"/>
</dbReference>
<comment type="subcellular location">
    <subcellularLocation>
        <location evidence="2">Cytoplasm</location>
    </subcellularLocation>
    <subcellularLocation>
        <location evidence="1">Nucleus</location>
    </subcellularLocation>
</comment>
<dbReference type="HOGENOM" id="CLU_006430_2_0_1"/>
<reference evidence="12 13" key="1">
    <citation type="journal article" date="2014" name="PLoS Genet.">
        <title>Analysis of the Phlebiopsis gigantea genome, transcriptome and secretome provides insight into its pioneer colonization strategies of wood.</title>
        <authorList>
            <person name="Hori C."/>
            <person name="Ishida T."/>
            <person name="Igarashi K."/>
            <person name="Samejima M."/>
            <person name="Suzuki H."/>
            <person name="Master E."/>
            <person name="Ferreira P."/>
            <person name="Ruiz-Duenas F.J."/>
            <person name="Held B."/>
            <person name="Canessa P."/>
            <person name="Larrondo L.F."/>
            <person name="Schmoll M."/>
            <person name="Druzhinina I.S."/>
            <person name="Kubicek C.P."/>
            <person name="Gaskell J.A."/>
            <person name="Kersten P."/>
            <person name="St John F."/>
            <person name="Glasner J."/>
            <person name="Sabat G."/>
            <person name="Splinter BonDurant S."/>
            <person name="Syed K."/>
            <person name="Yadav J."/>
            <person name="Mgbeahuruike A.C."/>
            <person name="Kovalchuk A."/>
            <person name="Asiegbu F.O."/>
            <person name="Lackner G."/>
            <person name="Hoffmeister D."/>
            <person name="Rencoret J."/>
            <person name="Gutierrez A."/>
            <person name="Sun H."/>
            <person name="Lindquist E."/>
            <person name="Barry K."/>
            <person name="Riley R."/>
            <person name="Grigoriev I.V."/>
            <person name="Henrissat B."/>
            <person name="Kues U."/>
            <person name="Berka R.M."/>
            <person name="Martinez A.T."/>
            <person name="Covert S.F."/>
            <person name="Blanchette R.A."/>
            <person name="Cullen D."/>
        </authorList>
    </citation>
    <scope>NUCLEOTIDE SEQUENCE [LARGE SCALE GENOMIC DNA]</scope>
    <source>
        <strain evidence="12 13">11061_1 CR5-6</strain>
    </source>
</reference>
<dbReference type="AlphaFoldDB" id="A0A0C3SFY1"/>
<keyword evidence="7 11" id="KW-0853">WD repeat</keyword>
<dbReference type="SMART" id="SM00320">
    <property type="entry name" value="WD40"/>
    <property type="match status" value="9"/>
</dbReference>
<dbReference type="PRINTS" id="PR00320">
    <property type="entry name" value="GPROTEINBRPT"/>
</dbReference>
<dbReference type="InterPro" id="IPR036322">
    <property type="entry name" value="WD40_repeat_dom_sf"/>
</dbReference>
<dbReference type="SUPFAM" id="SSF50978">
    <property type="entry name" value="WD40 repeat-like"/>
    <property type="match status" value="2"/>
</dbReference>
<dbReference type="Proteomes" id="UP000053257">
    <property type="component" value="Unassembled WGS sequence"/>
</dbReference>
<dbReference type="Gene3D" id="2.130.10.10">
    <property type="entry name" value="YVTN repeat-like/Quinoprotein amine dehydrogenase"/>
    <property type="match status" value="4"/>
</dbReference>
<feature type="repeat" description="WD" evidence="11">
    <location>
        <begin position="275"/>
        <end position="312"/>
    </location>
</feature>
<dbReference type="UniPathway" id="UPA00988"/>
<dbReference type="PROSITE" id="PS00678">
    <property type="entry name" value="WD_REPEATS_1"/>
    <property type="match status" value="1"/>
</dbReference>
<name>A0A0C3SFY1_PHLG1</name>